<keyword evidence="7" id="KW-1185">Reference proteome</keyword>
<gene>
    <name evidence="6" type="ORF">AGOR_G00090110</name>
</gene>
<feature type="compositionally biased region" description="Basic and acidic residues" evidence="5">
    <location>
        <begin position="10"/>
        <end position="24"/>
    </location>
</feature>
<dbReference type="PROSITE" id="PS50088">
    <property type="entry name" value="ANK_REPEAT"/>
    <property type="match status" value="3"/>
</dbReference>
<feature type="region of interest" description="Disordered" evidence="5">
    <location>
        <begin position="116"/>
        <end position="138"/>
    </location>
</feature>
<dbReference type="PROSITE" id="PS50297">
    <property type="entry name" value="ANK_REP_REGION"/>
    <property type="match status" value="3"/>
</dbReference>
<dbReference type="Pfam" id="PF12796">
    <property type="entry name" value="Ank_2"/>
    <property type="match status" value="2"/>
</dbReference>
<keyword evidence="2" id="KW-0677">Repeat</keyword>
<dbReference type="PANTHER" id="PTHR24136:SF15">
    <property type="entry name" value="ANK_REP_REGION DOMAIN-CONTAINING PROTEIN"/>
    <property type="match status" value="1"/>
</dbReference>
<evidence type="ECO:0000256" key="2">
    <source>
        <dbReference type="ARBA" id="ARBA00022737"/>
    </source>
</evidence>
<evidence type="ECO:0000256" key="1">
    <source>
        <dbReference type="ARBA" id="ARBA00005949"/>
    </source>
</evidence>
<dbReference type="EMBL" id="JAERUA010000008">
    <property type="protein sequence ID" value="KAI1895981.1"/>
    <property type="molecule type" value="Genomic_DNA"/>
</dbReference>
<feature type="repeat" description="ANK" evidence="4">
    <location>
        <begin position="197"/>
        <end position="229"/>
    </location>
</feature>
<comment type="caution">
    <text evidence="6">The sequence shown here is derived from an EMBL/GenBank/DDBJ whole genome shotgun (WGS) entry which is preliminary data.</text>
</comment>
<feature type="repeat" description="ANK" evidence="4">
    <location>
        <begin position="230"/>
        <end position="262"/>
    </location>
</feature>
<feature type="compositionally biased region" description="Acidic residues" evidence="5">
    <location>
        <begin position="26"/>
        <end position="36"/>
    </location>
</feature>
<dbReference type="SUPFAM" id="SSF48403">
    <property type="entry name" value="Ankyrin repeat"/>
    <property type="match status" value="1"/>
</dbReference>
<dbReference type="OrthoDB" id="194358at2759"/>
<dbReference type="Proteomes" id="UP000829720">
    <property type="component" value="Unassembled WGS sequence"/>
</dbReference>
<dbReference type="GO" id="GO:0016567">
    <property type="term" value="P:protein ubiquitination"/>
    <property type="evidence" value="ECO:0007669"/>
    <property type="project" value="TreeGrafter"/>
</dbReference>
<evidence type="ECO:0000256" key="3">
    <source>
        <dbReference type="ARBA" id="ARBA00023043"/>
    </source>
</evidence>
<organism evidence="6 7">
    <name type="scientific">Albula goreensis</name>
    <dbReference type="NCBI Taxonomy" id="1534307"/>
    <lineage>
        <taxon>Eukaryota</taxon>
        <taxon>Metazoa</taxon>
        <taxon>Chordata</taxon>
        <taxon>Craniata</taxon>
        <taxon>Vertebrata</taxon>
        <taxon>Euteleostomi</taxon>
        <taxon>Actinopterygii</taxon>
        <taxon>Neopterygii</taxon>
        <taxon>Teleostei</taxon>
        <taxon>Albuliformes</taxon>
        <taxon>Albulidae</taxon>
        <taxon>Albula</taxon>
    </lineage>
</organism>
<dbReference type="InterPro" id="IPR036770">
    <property type="entry name" value="Ankyrin_rpt-contain_sf"/>
</dbReference>
<evidence type="ECO:0000256" key="5">
    <source>
        <dbReference type="SAM" id="MobiDB-lite"/>
    </source>
</evidence>
<dbReference type="Gene3D" id="1.25.40.20">
    <property type="entry name" value="Ankyrin repeat-containing domain"/>
    <property type="match status" value="1"/>
</dbReference>
<comment type="similarity">
    <text evidence="1">Belongs to the ankyrin SOCS box (ASB) family.</text>
</comment>
<dbReference type="PRINTS" id="PR01415">
    <property type="entry name" value="ANKYRIN"/>
</dbReference>
<sequence length="466" mass="50220">MNAPQSWTPTDREAGVDHKVKSEVESTLDSEVESTLDSELSYSVDSDSEPTQPSRDVALHDAILSGHAPVIGDILRNRSADSPIHDPAGLLGKAHSKAFLPDQPSAIPHLHLTAIPTKEQSPRSLLRPGAEPDKRDQRGVNAVHVLLAQWPKGGVPRPEVSSRFECSVAERQQQAAGCLRLLCGSGLDLNAGLDSESRETALHLAVRYGALPAVSILASHGANLNTADRHGLMPLHMAVSTLNHAITASLLQHGADPNAAMTRTGSTVLHMAVIAVITGNRGRAVDLSCIHALLEHGALPDTQSRAGRTALHEACTAGQVEVVDVLLSYGADVNVQTGLGENCLFLFLDREANLQRTALLQELLSLTCPLTLRNSAGLLPQGLLLPTHQHQTRTLLQLSMQPPHLQHLCRIHLRLQGRHAQPHLRATLPHSLYDFVYSKGVTVRCASPVRHKRVIGEAQGLRTIDK</sequence>
<feature type="compositionally biased region" description="Polar residues" evidence="5">
    <location>
        <begin position="37"/>
        <end position="54"/>
    </location>
</feature>
<dbReference type="InterPro" id="IPR002110">
    <property type="entry name" value="Ankyrin_rpt"/>
</dbReference>
<evidence type="ECO:0000256" key="4">
    <source>
        <dbReference type="PROSITE-ProRule" id="PRU00023"/>
    </source>
</evidence>
<protein>
    <submittedName>
        <fullName evidence="6">Uncharacterized protein</fullName>
    </submittedName>
</protein>
<name>A0A8T3DGJ5_9TELE</name>
<evidence type="ECO:0000313" key="7">
    <source>
        <dbReference type="Proteomes" id="UP000829720"/>
    </source>
</evidence>
<keyword evidence="3 4" id="KW-0040">ANK repeat</keyword>
<reference evidence="6" key="1">
    <citation type="submission" date="2021-01" db="EMBL/GenBank/DDBJ databases">
        <authorList>
            <person name="Zahm M."/>
            <person name="Roques C."/>
            <person name="Cabau C."/>
            <person name="Klopp C."/>
            <person name="Donnadieu C."/>
            <person name="Jouanno E."/>
            <person name="Lampietro C."/>
            <person name="Louis A."/>
            <person name="Herpin A."/>
            <person name="Echchiki A."/>
            <person name="Berthelot C."/>
            <person name="Parey E."/>
            <person name="Roest-Crollius H."/>
            <person name="Braasch I."/>
            <person name="Postlethwait J."/>
            <person name="Bobe J."/>
            <person name="Montfort J."/>
            <person name="Bouchez O."/>
            <person name="Begum T."/>
            <person name="Mejri S."/>
            <person name="Adams A."/>
            <person name="Chen W.-J."/>
            <person name="Guiguen Y."/>
        </authorList>
    </citation>
    <scope>NUCLEOTIDE SEQUENCE</scope>
    <source>
        <tissue evidence="6">Blood</tissue>
    </source>
</reference>
<evidence type="ECO:0000313" key="6">
    <source>
        <dbReference type="EMBL" id="KAI1895981.1"/>
    </source>
</evidence>
<dbReference type="AlphaFoldDB" id="A0A8T3DGJ5"/>
<feature type="region of interest" description="Disordered" evidence="5">
    <location>
        <begin position="1"/>
        <end position="54"/>
    </location>
</feature>
<dbReference type="SMART" id="SM00248">
    <property type="entry name" value="ANK"/>
    <property type="match status" value="5"/>
</dbReference>
<dbReference type="InterPro" id="IPR051573">
    <property type="entry name" value="Ankyrin-SOCS_box_domain"/>
</dbReference>
<proteinExistence type="inferred from homology"/>
<dbReference type="PANTHER" id="PTHR24136">
    <property type="entry name" value="SOWAH (DROSOPHILA) HOMOLOG"/>
    <property type="match status" value="1"/>
</dbReference>
<dbReference type="GO" id="GO:0045732">
    <property type="term" value="P:positive regulation of protein catabolic process"/>
    <property type="evidence" value="ECO:0007669"/>
    <property type="project" value="TreeGrafter"/>
</dbReference>
<feature type="repeat" description="ANK" evidence="4">
    <location>
        <begin position="306"/>
        <end position="338"/>
    </location>
</feature>
<accession>A0A8T3DGJ5</accession>